<reference evidence="5 6" key="1">
    <citation type="submission" date="2019-04" db="EMBL/GenBank/DDBJ databases">
        <authorList>
            <consortium name="Wellcome Sanger Institute Data Sharing"/>
        </authorList>
    </citation>
    <scope>NUCLEOTIDE SEQUENCE [LARGE SCALE GENOMIC DNA]</scope>
</reference>
<dbReference type="PANTHER" id="PTHR10185">
    <property type="entry name" value="PHOSPHOLIPASE D - RELATED"/>
    <property type="match status" value="1"/>
</dbReference>
<dbReference type="Pfam" id="PF13918">
    <property type="entry name" value="PLDc_3"/>
    <property type="match status" value="1"/>
</dbReference>
<evidence type="ECO:0000313" key="6">
    <source>
        <dbReference type="Proteomes" id="UP000694397"/>
    </source>
</evidence>
<reference evidence="5" key="3">
    <citation type="submission" date="2025-09" db="UniProtKB">
        <authorList>
            <consortium name="Ensembl"/>
        </authorList>
    </citation>
    <scope>IDENTIFICATION</scope>
</reference>
<dbReference type="SUPFAM" id="SSF56024">
    <property type="entry name" value="Phospholipase D/nuclease"/>
    <property type="match status" value="2"/>
</dbReference>
<keyword evidence="6" id="KW-1185">Reference proteome</keyword>
<evidence type="ECO:0000256" key="3">
    <source>
        <dbReference type="SAM" id="Phobius"/>
    </source>
</evidence>
<feature type="region of interest" description="Disordered" evidence="2">
    <location>
        <begin position="499"/>
        <end position="540"/>
    </location>
</feature>
<dbReference type="AlphaFoldDB" id="A0A8C9RVK6"/>
<reference evidence="5" key="2">
    <citation type="submission" date="2025-08" db="UniProtKB">
        <authorList>
            <consortium name="Ensembl"/>
        </authorList>
    </citation>
    <scope>IDENTIFICATION</scope>
</reference>
<protein>
    <submittedName>
        <fullName evidence="5">Phospholipase D family member 5</fullName>
    </submittedName>
</protein>
<feature type="transmembrane region" description="Helical" evidence="3">
    <location>
        <begin position="65"/>
        <end position="86"/>
    </location>
</feature>
<gene>
    <name evidence="5" type="primary">PLD5</name>
</gene>
<sequence length="540" mass="61118">MMEVRHGRLPVAGFEQVQLKSRQELPAPSHARLGNTIYSTVQQQDYSASVWLSKKDKLEHSQQKCIVVFALVCCFAVLVALIFSAVDIWAEDEDGITEDNCSKDCRIVLVENIPEDVFFSDNGTTSLHLSLGLHTLLDLATRSVEIVSSYWALNSTDHESGTQATKQGQCLFQRLLGLKAQQINLRVASGLINSTELRSLSKHGAEVHYLNMTALTKGHFHSSFWVVDRQHMYIGSAVMDWRSLSKMKELGVIIYNCSCLVLDLHRIFSLYWQLQYKDYVPSIWSKRLTALYNKENALPLLLNSTQAHAYISSSPDAFCPKDRTRDIDAIFRVMQDAKKFIYVSITDYLPLINKSPHRYWSRIDGMLREALILRSIEVRLLISCWKQTHPLTFNFAWSLKTLCRELTNCTLEVKFFSPREQKDGTVHAVNHNKFMVTDNSVYIGNFDWVGNEFAYNAGAGLVISQDRGAEERNATVVEQLKAAFLRDWHSRYTKSLQANKVPECGKRRGSQSAPLKGSPDSVPDSTWDSAADGDGENTSL</sequence>
<dbReference type="Proteomes" id="UP000694397">
    <property type="component" value="Chromosome 4"/>
</dbReference>
<feature type="domain" description="PLD phosphodiesterase" evidence="4">
    <location>
        <begin position="216"/>
        <end position="243"/>
    </location>
</feature>
<keyword evidence="3" id="KW-1133">Transmembrane helix</keyword>
<keyword evidence="3" id="KW-0472">Membrane</keyword>
<feature type="compositionally biased region" description="Acidic residues" evidence="2">
    <location>
        <begin position="531"/>
        <end position="540"/>
    </location>
</feature>
<dbReference type="PROSITE" id="PS50035">
    <property type="entry name" value="PLD"/>
    <property type="match status" value="2"/>
</dbReference>
<keyword evidence="3" id="KW-0812">Transmembrane</keyword>
<evidence type="ECO:0000313" key="5">
    <source>
        <dbReference type="Ensembl" id="ENSSFOP00015027176.2"/>
    </source>
</evidence>
<dbReference type="PANTHER" id="PTHR10185:SF9">
    <property type="entry name" value="INACTIVE PHOSPHOLIPASE D5"/>
    <property type="match status" value="1"/>
</dbReference>
<evidence type="ECO:0000256" key="2">
    <source>
        <dbReference type="SAM" id="MobiDB-lite"/>
    </source>
</evidence>
<comment type="similarity">
    <text evidence="1">Belongs to the phospholipase D family.</text>
</comment>
<dbReference type="InterPro" id="IPR050874">
    <property type="entry name" value="Diverse_PLD-related"/>
</dbReference>
<proteinExistence type="inferred from homology"/>
<dbReference type="SMART" id="SM00155">
    <property type="entry name" value="PLDc"/>
    <property type="match status" value="2"/>
</dbReference>
<evidence type="ECO:0000256" key="1">
    <source>
        <dbReference type="ARBA" id="ARBA00008664"/>
    </source>
</evidence>
<dbReference type="InterPro" id="IPR001736">
    <property type="entry name" value="PLipase_D/transphosphatidylase"/>
</dbReference>
<accession>A0A8C9RVK6</accession>
<dbReference type="GO" id="GO:0003824">
    <property type="term" value="F:catalytic activity"/>
    <property type="evidence" value="ECO:0007669"/>
    <property type="project" value="InterPro"/>
</dbReference>
<evidence type="ECO:0000259" key="4">
    <source>
        <dbReference type="PROSITE" id="PS50035"/>
    </source>
</evidence>
<dbReference type="InterPro" id="IPR032803">
    <property type="entry name" value="PLDc_3"/>
</dbReference>
<dbReference type="Gene3D" id="3.30.870.10">
    <property type="entry name" value="Endonuclease Chain A"/>
    <property type="match status" value="2"/>
</dbReference>
<dbReference type="GeneTree" id="ENSGT00950000183059"/>
<dbReference type="Ensembl" id="ENSSFOT00015027485.2">
    <property type="protein sequence ID" value="ENSSFOP00015027176.2"/>
    <property type="gene ID" value="ENSSFOG00015017430.2"/>
</dbReference>
<feature type="domain" description="PLD phosphodiesterase" evidence="4">
    <location>
        <begin position="426"/>
        <end position="452"/>
    </location>
</feature>
<dbReference type="OrthoDB" id="1923775at2759"/>
<name>A0A8C9RVK6_SCLFO</name>
<organism evidence="5 6">
    <name type="scientific">Scleropages formosus</name>
    <name type="common">Asian bonytongue</name>
    <name type="synonym">Osteoglossum formosum</name>
    <dbReference type="NCBI Taxonomy" id="113540"/>
    <lineage>
        <taxon>Eukaryota</taxon>
        <taxon>Metazoa</taxon>
        <taxon>Chordata</taxon>
        <taxon>Craniata</taxon>
        <taxon>Vertebrata</taxon>
        <taxon>Euteleostomi</taxon>
        <taxon>Actinopterygii</taxon>
        <taxon>Neopterygii</taxon>
        <taxon>Teleostei</taxon>
        <taxon>Osteoglossocephala</taxon>
        <taxon>Osteoglossomorpha</taxon>
        <taxon>Osteoglossiformes</taxon>
        <taxon>Osteoglossidae</taxon>
        <taxon>Scleropages</taxon>
    </lineage>
</organism>